<evidence type="ECO:0000313" key="1">
    <source>
        <dbReference type="EMBL" id="NRN92577.1"/>
    </source>
</evidence>
<dbReference type="Proteomes" id="UP000601587">
    <property type="component" value="Unassembled WGS sequence"/>
</dbReference>
<evidence type="ECO:0000313" key="2">
    <source>
        <dbReference type="Proteomes" id="UP000601587"/>
    </source>
</evidence>
<accession>A0A9Q5BZK0</accession>
<sequence length="29" mass="3328">MMVQVDNNYDVIFPIVTMGKNHCSVLFVI</sequence>
<comment type="caution">
    <text evidence="1">The sequence shown here is derived from an EMBL/GenBank/DDBJ whole genome shotgun (WGS) entry which is preliminary data.</text>
</comment>
<reference evidence="1" key="1">
    <citation type="submission" date="2019-09" db="EMBL/GenBank/DDBJ databases">
        <title>Comparative genomic analysis of Lactobacillus helveticus.</title>
        <authorList>
            <person name="Zhang H."/>
            <person name="Chen Y."/>
            <person name="Zhong Z."/>
        </authorList>
    </citation>
    <scope>NUCLEOTIDE SEQUENCE</scope>
    <source>
        <strain evidence="1">IMAU50013</strain>
    </source>
</reference>
<dbReference type="AlphaFoldDB" id="A0A9Q5BZK0"/>
<proteinExistence type="predicted"/>
<dbReference type="EMBL" id="WCGB01000113">
    <property type="protein sequence ID" value="NRN92577.1"/>
    <property type="molecule type" value="Genomic_DNA"/>
</dbReference>
<gene>
    <name evidence="1" type="ORF">IMAU50013_02147</name>
</gene>
<organism evidence="1 2">
    <name type="scientific">Lactobacillus helveticus</name>
    <name type="common">Lactobacillus suntoryeus</name>
    <dbReference type="NCBI Taxonomy" id="1587"/>
    <lineage>
        <taxon>Bacteria</taxon>
        <taxon>Bacillati</taxon>
        <taxon>Bacillota</taxon>
        <taxon>Bacilli</taxon>
        <taxon>Lactobacillales</taxon>
        <taxon>Lactobacillaceae</taxon>
        <taxon>Lactobacillus</taxon>
    </lineage>
</organism>
<name>A0A9Q5BZK0_LACHE</name>
<protein>
    <submittedName>
        <fullName evidence="1">Uncharacterized protein</fullName>
    </submittedName>
</protein>